<dbReference type="Pfam" id="PF23559">
    <property type="entry name" value="WHD_DRP"/>
    <property type="match status" value="1"/>
</dbReference>
<dbReference type="GO" id="GO:0005524">
    <property type="term" value="F:ATP binding"/>
    <property type="evidence" value="ECO:0007669"/>
    <property type="project" value="UniProtKB-KW"/>
</dbReference>
<comment type="subcellular location">
    <subcellularLocation>
        <location evidence="2">Cytoplasm</location>
    </subcellularLocation>
</comment>
<evidence type="ECO:0000256" key="4">
    <source>
        <dbReference type="ARBA" id="ARBA00022490"/>
    </source>
</evidence>
<evidence type="ECO:0000259" key="11">
    <source>
        <dbReference type="Pfam" id="PF00931"/>
    </source>
</evidence>
<evidence type="ECO:0000256" key="5">
    <source>
        <dbReference type="ARBA" id="ARBA00022614"/>
    </source>
</evidence>
<name>A0A161Y0I9_DAUCS</name>
<dbReference type="Gene3D" id="1.10.8.430">
    <property type="entry name" value="Helical domain of apoptotic protease-activating factors"/>
    <property type="match status" value="1"/>
</dbReference>
<dbReference type="Gene3D" id="3.40.50.300">
    <property type="entry name" value="P-loop containing nucleotide triphosphate hydrolases"/>
    <property type="match status" value="1"/>
</dbReference>
<dbReference type="InterPro" id="IPR058922">
    <property type="entry name" value="WHD_DRP"/>
</dbReference>
<feature type="domain" description="NB-ARC" evidence="11">
    <location>
        <begin position="153"/>
        <end position="316"/>
    </location>
</feature>
<dbReference type="InterPro" id="IPR032675">
    <property type="entry name" value="LRR_dom_sf"/>
</dbReference>
<dbReference type="PRINTS" id="PR00364">
    <property type="entry name" value="DISEASERSIST"/>
</dbReference>
<dbReference type="EMBL" id="CP093345">
    <property type="protein sequence ID" value="WOG93614.1"/>
    <property type="molecule type" value="Genomic_DNA"/>
</dbReference>
<keyword evidence="10" id="KW-0067">ATP-binding</keyword>
<dbReference type="InterPro" id="IPR027417">
    <property type="entry name" value="P-loop_NTPase"/>
</dbReference>
<keyword evidence="8" id="KW-0547">Nucleotide-binding</keyword>
<dbReference type="GO" id="GO:0051607">
    <property type="term" value="P:defense response to virus"/>
    <property type="evidence" value="ECO:0007669"/>
    <property type="project" value="UniProtKB-ARBA"/>
</dbReference>
<dbReference type="InterPro" id="IPR036388">
    <property type="entry name" value="WH-like_DNA-bd_sf"/>
</dbReference>
<evidence type="ECO:0000256" key="2">
    <source>
        <dbReference type="ARBA" id="ARBA00004496"/>
    </source>
</evidence>
<keyword evidence="16" id="KW-1185">Reference proteome</keyword>
<evidence type="ECO:0000256" key="1">
    <source>
        <dbReference type="ARBA" id="ARBA00002074"/>
    </source>
</evidence>
<dbReference type="OMA" id="MIVICEQ"/>
<dbReference type="Gene3D" id="1.10.10.10">
    <property type="entry name" value="Winged helix-like DNA-binding domain superfamily/Winged helix DNA-binding domain"/>
    <property type="match status" value="1"/>
</dbReference>
<dbReference type="InterPro" id="IPR002182">
    <property type="entry name" value="NB-ARC"/>
</dbReference>
<comment type="similarity">
    <text evidence="3">Belongs to the disease resistance NB-LRR family.</text>
</comment>
<evidence type="ECO:0000256" key="3">
    <source>
        <dbReference type="ARBA" id="ARBA00008894"/>
    </source>
</evidence>
<evidence type="ECO:0000256" key="6">
    <source>
        <dbReference type="ARBA" id="ARBA00022667"/>
    </source>
</evidence>
<dbReference type="AlphaFoldDB" id="A0A161Y0I9"/>
<dbReference type="InterPro" id="IPR055414">
    <property type="entry name" value="LRR_R13L4/SHOC2-like"/>
</dbReference>
<organism evidence="14">
    <name type="scientific">Daucus carota subsp. sativus</name>
    <name type="common">Carrot</name>
    <dbReference type="NCBI Taxonomy" id="79200"/>
    <lineage>
        <taxon>Eukaryota</taxon>
        <taxon>Viridiplantae</taxon>
        <taxon>Streptophyta</taxon>
        <taxon>Embryophyta</taxon>
        <taxon>Tracheophyta</taxon>
        <taxon>Spermatophyta</taxon>
        <taxon>Magnoliopsida</taxon>
        <taxon>eudicotyledons</taxon>
        <taxon>Gunneridae</taxon>
        <taxon>Pentapetalae</taxon>
        <taxon>asterids</taxon>
        <taxon>campanulids</taxon>
        <taxon>Apiales</taxon>
        <taxon>Apiaceae</taxon>
        <taxon>Apioideae</taxon>
        <taxon>Scandiceae</taxon>
        <taxon>Daucinae</taxon>
        <taxon>Daucus</taxon>
        <taxon>Daucus sect. Daucus</taxon>
    </lineage>
</organism>
<evidence type="ECO:0000256" key="10">
    <source>
        <dbReference type="ARBA" id="ARBA00022840"/>
    </source>
</evidence>
<evidence type="ECO:0000259" key="13">
    <source>
        <dbReference type="Pfam" id="PF23598"/>
    </source>
</evidence>
<keyword evidence="9" id="KW-0611">Plant defense</keyword>
<evidence type="ECO:0000256" key="8">
    <source>
        <dbReference type="ARBA" id="ARBA00022741"/>
    </source>
</evidence>
<accession>A0A161Y0I9</accession>
<evidence type="ECO:0000313" key="15">
    <source>
        <dbReference type="EMBL" id="WOG93614.1"/>
    </source>
</evidence>
<dbReference type="SUPFAM" id="SSF52058">
    <property type="entry name" value="L domain-like"/>
    <property type="match status" value="1"/>
</dbReference>
<proteinExistence type="inferred from homology"/>
<reference evidence="15" key="2">
    <citation type="submission" date="2022-03" db="EMBL/GenBank/DDBJ databases">
        <title>Draft title - Genomic analysis of global carrot germplasm unveils the trajectory of domestication and the origin of high carotenoid orange carrot.</title>
        <authorList>
            <person name="Iorizzo M."/>
            <person name="Ellison S."/>
            <person name="Senalik D."/>
            <person name="Macko-Podgorni A."/>
            <person name="Grzebelus D."/>
            <person name="Bostan H."/>
            <person name="Rolling W."/>
            <person name="Curaba J."/>
            <person name="Simon P."/>
        </authorList>
    </citation>
    <scope>NUCLEOTIDE SEQUENCE</scope>
    <source>
        <tissue evidence="15">Leaf</tissue>
    </source>
</reference>
<dbReference type="Pfam" id="PF00931">
    <property type="entry name" value="NB-ARC"/>
    <property type="match status" value="1"/>
</dbReference>
<comment type="function">
    <text evidence="1">Confers resistance to late blight (Phytophthora infestans) races carrying the avirulence gene Avr1. Resistance proteins guard the plant against pathogens that contain an appropriate avirulence protein via an indirect interaction with this avirulence protein. That triggers a defense system including the hypersensitive response, which restricts the pathogen growth.</text>
</comment>
<protein>
    <submittedName>
        <fullName evidence="14">Uncharacterized protein</fullName>
    </submittedName>
</protein>
<dbReference type="GO" id="GO:0009626">
    <property type="term" value="P:plant-type hypersensitive response"/>
    <property type="evidence" value="ECO:0007669"/>
    <property type="project" value="UniProtKB-KW"/>
</dbReference>
<dbReference type="STRING" id="79200.A0A161Y0I9"/>
<feature type="domain" description="Disease resistance R13L4/SHOC-2-like LRR" evidence="13">
    <location>
        <begin position="564"/>
        <end position="796"/>
    </location>
</feature>
<keyword evidence="4" id="KW-0963">Cytoplasm</keyword>
<gene>
    <name evidence="14" type="ORF">DCAR_011401</name>
    <name evidence="15" type="ORF">DCAR_0312900</name>
</gene>
<dbReference type="InterPro" id="IPR044974">
    <property type="entry name" value="Disease_R_plants"/>
</dbReference>
<keyword evidence="7" id="KW-0677">Repeat</keyword>
<dbReference type="Gramene" id="KZN02647">
    <property type="protein sequence ID" value="KZN02647"/>
    <property type="gene ID" value="DCAR_011401"/>
</dbReference>
<feature type="domain" description="Disease resistance protein winged helix" evidence="12">
    <location>
        <begin position="402"/>
        <end position="473"/>
    </location>
</feature>
<dbReference type="FunFam" id="3.40.50.300:FF:001091">
    <property type="entry name" value="Probable disease resistance protein At1g61300"/>
    <property type="match status" value="1"/>
</dbReference>
<dbReference type="InterPro" id="IPR042197">
    <property type="entry name" value="Apaf_helical"/>
</dbReference>
<evidence type="ECO:0000259" key="12">
    <source>
        <dbReference type="Pfam" id="PF23559"/>
    </source>
</evidence>
<dbReference type="FunFam" id="1.10.10.10:FF:000322">
    <property type="entry name" value="Probable disease resistance protein At1g63360"/>
    <property type="match status" value="1"/>
</dbReference>
<keyword evidence="5" id="KW-0433">Leucine-rich repeat</keyword>
<evidence type="ECO:0000256" key="9">
    <source>
        <dbReference type="ARBA" id="ARBA00022821"/>
    </source>
</evidence>
<dbReference type="PANTHER" id="PTHR23155:SF1152">
    <property type="entry name" value="AAA+ ATPASE DOMAIN-CONTAINING PROTEIN"/>
    <property type="match status" value="1"/>
</dbReference>
<dbReference type="Gene3D" id="3.80.10.10">
    <property type="entry name" value="Ribonuclease Inhibitor"/>
    <property type="match status" value="1"/>
</dbReference>
<keyword evidence="6" id="KW-0381">Hypersensitive response</keyword>
<evidence type="ECO:0000256" key="7">
    <source>
        <dbReference type="ARBA" id="ARBA00022737"/>
    </source>
</evidence>
<dbReference type="EMBL" id="LNRQ01000003">
    <property type="protein sequence ID" value="KZN02647.1"/>
    <property type="molecule type" value="Genomic_DNA"/>
</dbReference>
<evidence type="ECO:0000313" key="14">
    <source>
        <dbReference type="EMBL" id="KZN02647.1"/>
    </source>
</evidence>
<dbReference type="GO" id="GO:0043531">
    <property type="term" value="F:ADP binding"/>
    <property type="evidence" value="ECO:0007669"/>
    <property type="project" value="InterPro"/>
</dbReference>
<dbReference type="Proteomes" id="UP000077755">
    <property type="component" value="Chromosome 3"/>
</dbReference>
<dbReference type="Pfam" id="PF23598">
    <property type="entry name" value="LRR_14"/>
    <property type="match status" value="1"/>
</dbReference>
<evidence type="ECO:0000313" key="16">
    <source>
        <dbReference type="Proteomes" id="UP000077755"/>
    </source>
</evidence>
<reference evidence="14" key="1">
    <citation type="journal article" date="2016" name="Nat. Genet.">
        <title>A high-quality carrot genome assembly provides new insights into carotenoid accumulation and asterid genome evolution.</title>
        <authorList>
            <person name="Iorizzo M."/>
            <person name="Ellison S."/>
            <person name="Senalik D."/>
            <person name="Zeng P."/>
            <person name="Satapoomin P."/>
            <person name="Huang J."/>
            <person name="Bowman M."/>
            <person name="Iovene M."/>
            <person name="Sanseverino W."/>
            <person name="Cavagnaro P."/>
            <person name="Yildiz M."/>
            <person name="Macko-Podgorni A."/>
            <person name="Moranska E."/>
            <person name="Grzebelus E."/>
            <person name="Grzebelus D."/>
            <person name="Ashrafi H."/>
            <person name="Zheng Z."/>
            <person name="Cheng S."/>
            <person name="Spooner D."/>
            <person name="Van Deynze A."/>
            <person name="Simon P."/>
        </authorList>
    </citation>
    <scope>NUCLEOTIDE SEQUENCE [LARGE SCALE GENOMIC DNA]</scope>
    <source>
        <tissue evidence="14">Leaf</tissue>
    </source>
</reference>
<sequence length="844" mass="97136">MVKAFRYTASMLSRVSSLHSYPHWLPVEKLQITFYCQRLESLSKSFEILAKKLVNGLYDVLYDRTLTDLISRILEFKNVRTSAEFLNFKDPPDLNLVGERLASNVALIYNDCVIDCGQASQDFAYKLFYFDRYRFEEQPQVEVFIGFQEASYLLQKLVSITKKQLEVISLVGMAGLGKTTLAKRLYNDPYVVSYFYIRAWVICSHVYNKRDLLLVILRSINEITDNVQRMNDNMLAHVLYRALKGRRYLIVIDDVWSSSAWDDFKRCFPDDNNGSKIMLTTRFKDVALHAQSDGNPLCLRFLTEGESFNLFTVKVSRTGYLLDDLSFIERSITKTCRGLPLAIVVIAGLLKGNFNVDWWEQVAESVSSYIATDETQYMDTLALSYNHLPRHLRPCFLSFGAFPEDYDIPVRKLIWLWIAEGFIPQDEMKKSLEGVAKDYLMDLISRSLVCVGKRGSNGAIKTCRIHDLLRDLALRRADEENFSPNMFKFNKHSFSCPHSLTNPSAITQLRLTTDVFNISSNCSCCSSEVSHLLFKNVLITWDTSKLIRDLDISAFELFVFPCELVQLVHLRYLELRLRSGDPPESISHLRKLQTLIMSSRMNMVIPNNMWKILSLRHLCIRTGENLVNFCNVEEEPSLLENLQTLSLVSPTRPCEHILSRTRNLKKLGLCGPLATKRGELKCPDLGLLIHLETLKLLNTIPLCKSGRLSDSIIFPESLKNLTVSNTYLDWKEAWIFEMIPNLEVLKLKFHAFAGKHWETTTEAFPRLKILKLDDMNIVTWTASRNHFPLLQRLQVFRCPYLTEIPEDFGNIYTLEWIELSGCSEAASISARDIQKEQKNNGNDL</sequence>
<dbReference type="SUPFAM" id="SSF52540">
    <property type="entry name" value="P-loop containing nucleoside triphosphate hydrolases"/>
    <property type="match status" value="1"/>
</dbReference>
<dbReference type="PANTHER" id="PTHR23155">
    <property type="entry name" value="DISEASE RESISTANCE PROTEIN RP"/>
    <property type="match status" value="1"/>
</dbReference>